<dbReference type="GO" id="GO:0016757">
    <property type="term" value="F:glycosyltransferase activity"/>
    <property type="evidence" value="ECO:0007669"/>
    <property type="project" value="UniProtKB-ARBA"/>
</dbReference>
<name>A0ABD5BCD8_SERMA</name>
<dbReference type="Proteomes" id="UP001234811">
    <property type="component" value="Unassembled WGS sequence"/>
</dbReference>
<dbReference type="CDD" id="cd03809">
    <property type="entry name" value="GT4_MtfB-like"/>
    <property type="match status" value="1"/>
</dbReference>
<accession>A0ABD5BCD8</accession>
<proteinExistence type="predicted"/>
<reference evidence="4 5" key="1">
    <citation type="submission" date="2023-07" db="EMBL/GenBank/DDBJ databases">
        <title>Pathogens genome sequencing project 196.</title>
        <authorList>
            <person name="Cao X."/>
        </authorList>
    </citation>
    <scope>NUCLEOTIDE SEQUENCE [LARGE SCALE GENOMIC DNA]</scope>
    <source>
        <strain evidence="4 5">SM41</strain>
    </source>
</reference>
<organism evidence="4 5">
    <name type="scientific">Serratia marcescens</name>
    <dbReference type="NCBI Taxonomy" id="615"/>
    <lineage>
        <taxon>Bacteria</taxon>
        <taxon>Pseudomonadati</taxon>
        <taxon>Pseudomonadota</taxon>
        <taxon>Gammaproteobacteria</taxon>
        <taxon>Enterobacterales</taxon>
        <taxon>Yersiniaceae</taxon>
        <taxon>Serratia</taxon>
    </lineage>
</organism>
<evidence type="ECO:0000256" key="1">
    <source>
        <dbReference type="ARBA" id="ARBA00022679"/>
    </source>
</evidence>
<dbReference type="Gene3D" id="3.40.50.2000">
    <property type="entry name" value="Glycogen Phosphorylase B"/>
    <property type="match status" value="2"/>
</dbReference>
<evidence type="ECO:0000313" key="5">
    <source>
        <dbReference type="Proteomes" id="UP001234811"/>
    </source>
</evidence>
<evidence type="ECO:0000259" key="2">
    <source>
        <dbReference type="Pfam" id="PF00534"/>
    </source>
</evidence>
<sequence>MIYVNARFLTQNLTGVQRFAEQISLEFKKIRNDVVFLAPPDILRDEIASKLNVVKIGERGGHFWEQITLPNYLKNNGGGLLINLGNTGPVFYRNQIVTHHDVTYKKFPQSYSWKFRSIYNTFIPLMLKNSRALITVSEFSKDEIESVYHYGKNRINVIYNASSDIFKKKLTISNSLGPNKYFLAVSSPSFHKNFHGLIKAFSKAENFDGYSLKIIGKKSKNLGGIDLDELIRNCKNKIEFLGRVSDEELVELYSNAYSFIFPSLYEGFGIPPLEAQACDCPILSSNAASMPEVLSDSAIFFNPENESEIINAMYMIRDNPTLRVQLIEKGRENVKRFSWVNSAQQLNTLVDCLN</sequence>
<gene>
    <name evidence="4" type="ORF">RF091_00555</name>
</gene>
<comment type="caution">
    <text evidence="4">The sequence shown here is derived from an EMBL/GenBank/DDBJ whole genome shotgun (WGS) entry which is preliminary data.</text>
</comment>
<dbReference type="SUPFAM" id="SSF53756">
    <property type="entry name" value="UDP-Glycosyltransferase/glycogen phosphorylase"/>
    <property type="match status" value="1"/>
</dbReference>
<evidence type="ECO:0000259" key="3">
    <source>
        <dbReference type="Pfam" id="PF13439"/>
    </source>
</evidence>
<feature type="domain" description="Glycosyltransferase subfamily 4-like N-terminal" evidence="3">
    <location>
        <begin position="95"/>
        <end position="160"/>
    </location>
</feature>
<dbReference type="PANTHER" id="PTHR46401">
    <property type="entry name" value="GLYCOSYLTRANSFERASE WBBK-RELATED"/>
    <property type="match status" value="1"/>
</dbReference>
<evidence type="ECO:0000313" key="4">
    <source>
        <dbReference type="EMBL" id="MDQ9554035.1"/>
    </source>
</evidence>
<dbReference type="Pfam" id="PF00534">
    <property type="entry name" value="Glycos_transf_1"/>
    <property type="match status" value="1"/>
</dbReference>
<protein>
    <submittedName>
        <fullName evidence="4">Glycosyltransferase family 1 protein</fullName>
    </submittedName>
</protein>
<dbReference type="PANTHER" id="PTHR46401:SF2">
    <property type="entry name" value="GLYCOSYLTRANSFERASE WBBK-RELATED"/>
    <property type="match status" value="1"/>
</dbReference>
<dbReference type="RefSeq" id="WP_072021576.1">
    <property type="nucleotide sequence ID" value="NZ_CBDHWN010000091.1"/>
</dbReference>
<dbReference type="EMBL" id="JAVIPQ010000010">
    <property type="protein sequence ID" value="MDQ9554035.1"/>
    <property type="molecule type" value="Genomic_DNA"/>
</dbReference>
<feature type="domain" description="Glycosyl transferase family 1" evidence="2">
    <location>
        <begin position="177"/>
        <end position="332"/>
    </location>
</feature>
<dbReference type="AlphaFoldDB" id="A0ABD5BCD8"/>
<dbReference type="InterPro" id="IPR001296">
    <property type="entry name" value="Glyco_trans_1"/>
</dbReference>
<dbReference type="Pfam" id="PF13439">
    <property type="entry name" value="Glyco_transf_4"/>
    <property type="match status" value="1"/>
</dbReference>
<dbReference type="InterPro" id="IPR028098">
    <property type="entry name" value="Glyco_trans_4-like_N"/>
</dbReference>
<keyword evidence="1" id="KW-0808">Transferase</keyword>